<dbReference type="STRING" id="907348.TresaDRAFT_1682"/>
<dbReference type="InterPro" id="IPR027417">
    <property type="entry name" value="P-loop_NTPase"/>
</dbReference>
<dbReference type="InterPro" id="IPR050678">
    <property type="entry name" value="DNA_Partitioning_ATPase"/>
</dbReference>
<evidence type="ECO:0000313" key="3">
    <source>
        <dbReference type="Proteomes" id="UP000003571"/>
    </source>
</evidence>
<protein>
    <submittedName>
        <fullName evidence="2">Plasmid partition protein</fullName>
    </submittedName>
</protein>
<feature type="domain" description="AAA" evidence="1">
    <location>
        <begin position="1"/>
        <end position="169"/>
    </location>
</feature>
<dbReference type="RefSeq" id="WP_002704203.1">
    <property type="nucleotide sequence ID" value="NZ_AGRW01000045.1"/>
</dbReference>
<dbReference type="Gene3D" id="3.40.50.300">
    <property type="entry name" value="P-loop containing nucleotide triphosphate hydrolases"/>
    <property type="match status" value="1"/>
</dbReference>
<name>H7EKM5_9SPIR</name>
<dbReference type="eggNOG" id="COG1192">
    <property type="taxonomic scope" value="Bacteria"/>
</dbReference>
<dbReference type="Pfam" id="PF13614">
    <property type="entry name" value="AAA_31"/>
    <property type="match status" value="1"/>
</dbReference>
<evidence type="ECO:0000259" key="1">
    <source>
        <dbReference type="Pfam" id="PF13614"/>
    </source>
</evidence>
<keyword evidence="3" id="KW-1185">Reference proteome</keyword>
<reference evidence="2 3" key="1">
    <citation type="submission" date="2011-09" db="EMBL/GenBank/DDBJ databases">
        <title>The draft genome of Treponema saccharophilum DSM 2985.</title>
        <authorList>
            <consortium name="US DOE Joint Genome Institute (JGI-PGF)"/>
            <person name="Lucas S."/>
            <person name="Copeland A."/>
            <person name="Lapidus A."/>
            <person name="Glavina del Rio T."/>
            <person name="Dalin E."/>
            <person name="Tice H."/>
            <person name="Bruce D."/>
            <person name="Goodwin L."/>
            <person name="Pitluck S."/>
            <person name="Peters L."/>
            <person name="Kyrpides N."/>
            <person name="Mavromatis K."/>
            <person name="Ivanova N."/>
            <person name="Markowitz V."/>
            <person name="Cheng J.-F."/>
            <person name="Hugenholtz P."/>
            <person name="Woyke T."/>
            <person name="Wu D."/>
            <person name="Gronow S."/>
            <person name="Wellnitz S."/>
            <person name="Brambilla E."/>
            <person name="Klenk H.-P."/>
            <person name="Eisen J.A."/>
        </authorList>
    </citation>
    <scope>NUCLEOTIDE SEQUENCE [LARGE SCALE GENOMIC DNA]</scope>
    <source>
        <strain evidence="2 3">DSM 2985</strain>
    </source>
</reference>
<dbReference type="CDD" id="cd02042">
    <property type="entry name" value="ParAB_family"/>
    <property type="match status" value="1"/>
</dbReference>
<evidence type="ECO:0000313" key="2">
    <source>
        <dbReference type="EMBL" id="EIC01930.1"/>
    </source>
</evidence>
<accession>H7EKM5</accession>
<gene>
    <name evidence="2" type="ORF">TresaDRAFT_1682</name>
</gene>
<dbReference type="EMBL" id="AGRW01000045">
    <property type="protein sequence ID" value="EIC01930.1"/>
    <property type="molecule type" value="Genomic_DNA"/>
</dbReference>
<dbReference type="InterPro" id="IPR025669">
    <property type="entry name" value="AAA_dom"/>
</dbReference>
<organism evidence="2 3">
    <name type="scientific">Treponema saccharophilum DSM 2985</name>
    <dbReference type="NCBI Taxonomy" id="907348"/>
    <lineage>
        <taxon>Bacteria</taxon>
        <taxon>Pseudomonadati</taxon>
        <taxon>Spirochaetota</taxon>
        <taxon>Spirochaetia</taxon>
        <taxon>Spirochaetales</taxon>
        <taxon>Treponemataceae</taxon>
        <taxon>Treponema</taxon>
    </lineage>
</organism>
<sequence>MKTITFANQKGGVGKTSTAVAVATELAKRGKTLMVDADSQGNTSTWLIDSLSFELAQVLEEKCTLREAIVETGIENLFVLPTAGVGGGLRDYALYRAPKYHKEFKRNVVAAAEVEGFDYCVIDTSPAFNPLEWNIFLASDEIVAVLELDVFSADGMESFTANIAELRKQEDLGDDKPLFNKIIFNKRDERISQQKQFFSEFQKLSGYNFYIIPVDQAVKKAQGLHCAVDMVKDVKKDTLTALAGIAEALK</sequence>
<dbReference type="SUPFAM" id="SSF52540">
    <property type="entry name" value="P-loop containing nucleoside triphosphate hydrolases"/>
    <property type="match status" value="1"/>
</dbReference>
<dbReference type="PANTHER" id="PTHR13696">
    <property type="entry name" value="P-LOOP CONTAINING NUCLEOSIDE TRIPHOSPHATE HYDROLASE"/>
    <property type="match status" value="1"/>
</dbReference>
<dbReference type="Proteomes" id="UP000003571">
    <property type="component" value="Unassembled WGS sequence"/>
</dbReference>
<proteinExistence type="predicted"/>
<dbReference type="AlphaFoldDB" id="H7EKM5"/>
<comment type="caution">
    <text evidence="2">The sequence shown here is derived from an EMBL/GenBank/DDBJ whole genome shotgun (WGS) entry which is preliminary data.</text>
</comment>
<dbReference type="OrthoDB" id="306833at2"/>
<dbReference type="PATRIC" id="fig|907348.3.peg.1448"/>
<dbReference type="PANTHER" id="PTHR13696:SF99">
    <property type="entry name" value="COBYRINIC ACID AC-DIAMIDE SYNTHASE"/>
    <property type="match status" value="1"/>
</dbReference>